<keyword evidence="2" id="KW-1185">Reference proteome</keyword>
<name>A0A9Q3BZ47_9BASI</name>
<proteinExistence type="predicted"/>
<accession>A0A9Q3BZ47</accession>
<dbReference type="OrthoDB" id="2506519at2759"/>
<dbReference type="EMBL" id="AVOT02004040">
    <property type="protein sequence ID" value="MBW0475259.1"/>
    <property type="molecule type" value="Genomic_DNA"/>
</dbReference>
<evidence type="ECO:0000313" key="1">
    <source>
        <dbReference type="EMBL" id="MBW0475259.1"/>
    </source>
</evidence>
<comment type="caution">
    <text evidence="1">The sequence shown here is derived from an EMBL/GenBank/DDBJ whole genome shotgun (WGS) entry which is preliminary data.</text>
</comment>
<evidence type="ECO:0000313" key="2">
    <source>
        <dbReference type="Proteomes" id="UP000765509"/>
    </source>
</evidence>
<dbReference type="Proteomes" id="UP000765509">
    <property type="component" value="Unassembled WGS sequence"/>
</dbReference>
<organism evidence="1 2">
    <name type="scientific">Austropuccinia psidii MF-1</name>
    <dbReference type="NCBI Taxonomy" id="1389203"/>
    <lineage>
        <taxon>Eukaryota</taxon>
        <taxon>Fungi</taxon>
        <taxon>Dikarya</taxon>
        <taxon>Basidiomycota</taxon>
        <taxon>Pucciniomycotina</taxon>
        <taxon>Pucciniomycetes</taxon>
        <taxon>Pucciniales</taxon>
        <taxon>Sphaerophragmiaceae</taxon>
        <taxon>Austropuccinia</taxon>
    </lineage>
</organism>
<protein>
    <submittedName>
        <fullName evidence="1">Uncharacterized protein</fullName>
    </submittedName>
</protein>
<gene>
    <name evidence="1" type="ORF">O181_014974</name>
</gene>
<sequence>MHNWFEGVLQHHFWRCWKFGMSPIEQESDVNLHDSEEEAKSMDYEIHETWSFKSKEEEHIKRAISDVKFLAGIMKVPFAIGESKTGKLKASEWHSLFSLYLPLAIMDIPSVTSYGLGQNEGSKAKLLLDNL</sequence>
<reference evidence="1" key="1">
    <citation type="submission" date="2021-03" db="EMBL/GenBank/DDBJ databases">
        <title>Draft genome sequence of rust myrtle Austropuccinia psidii MF-1, a brazilian biotype.</title>
        <authorList>
            <person name="Quecine M.C."/>
            <person name="Pachon D.M.R."/>
            <person name="Bonatelli M.L."/>
            <person name="Correr F.H."/>
            <person name="Franceschini L.M."/>
            <person name="Leite T.F."/>
            <person name="Margarido G.R.A."/>
            <person name="Almeida C.A."/>
            <person name="Ferrarezi J.A."/>
            <person name="Labate C.A."/>
        </authorList>
    </citation>
    <scope>NUCLEOTIDE SEQUENCE</scope>
    <source>
        <strain evidence="1">MF-1</strain>
    </source>
</reference>
<dbReference type="AlphaFoldDB" id="A0A9Q3BZ47"/>